<dbReference type="Pfam" id="PF20662">
    <property type="entry name" value="COG4_C"/>
    <property type="match status" value="1"/>
</dbReference>
<accession>A0A9W8A3K5</accession>
<keyword evidence="5" id="KW-0653">Protein transport</keyword>
<dbReference type="Pfam" id="PF20663">
    <property type="entry name" value="COG4_N"/>
    <property type="match status" value="1"/>
</dbReference>
<comment type="subcellular location">
    <subcellularLocation>
        <location evidence="1">Golgi apparatus membrane</location>
        <topology evidence="1">Peripheral membrane protein</topology>
    </subcellularLocation>
</comment>
<evidence type="ECO:0000256" key="5">
    <source>
        <dbReference type="ARBA" id="ARBA00022927"/>
    </source>
</evidence>
<gene>
    <name evidence="10" type="primary">COG4</name>
    <name evidence="10" type="ORF">H4219_000371</name>
</gene>
<dbReference type="Gene3D" id="1.10.287.1060">
    <property type="entry name" value="ESAT-6-like"/>
    <property type="match status" value="1"/>
</dbReference>
<evidence type="ECO:0000313" key="11">
    <source>
        <dbReference type="Proteomes" id="UP001150538"/>
    </source>
</evidence>
<name>A0A9W8A3K5_9FUNG</name>
<reference evidence="10" key="1">
    <citation type="submission" date="2022-07" db="EMBL/GenBank/DDBJ databases">
        <title>Phylogenomic reconstructions and comparative analyses of Kickxellomycotina fungi.</title>
        <authorList>
            <person name="Reynolds N.K."/>
            <person name="Stajich J.E."/>
            <person name="Barry K."/>
            <person name="Grigoriev I.V."/>
            <person name="Crous P."/>
            <person name="Smith M.E."/>
        </authorList>
    </citation>
    <scope>NUCLEOTIDE SEQUENCE</scope>
    <source>
        <strain evidence="10">NBRC 100468</strain>
    </source>
</reference>
<evidence type="ECO:0000259" key="9">
    <source>
        <dbReference type="SMART" id="SM00762"/>
    </source>
</evidence>
<dbReference type="InterPro" id="IPR013167">
    <property type="entry name" value="COG4_M"/>
</dbReference>
<keyword evidence="7" id="KW-0472">Membrane</keyword>
<dbReference type="InterPro" id="IPR048680">
    <property type="entry name" value="COG4_N"/>
</dbReference>
<keyword evidence="6" id="KW-0333">Golgi apparatus</keyword>
<dbReference type="SMART" id="SM00762">
    <property type="entry name" value="Cog4"/>
    <property type="match status" value="1"/>
</dbReference>
<evidence type="ECO:0000256" key="8">
    <source>
        <dbReference type="ARBA" id="ARBA00031340"/>
    </source>
</evidence>
<keyword evidence="11" id="KW-1185">Reference proteome</keyword>
<dbReference type="Pfam" id="PF08318">
    <property type="entry name" value="COG4_m"/>
    <property type="match status" value="1"/>
</dbReference>
<comment type="similarity">
    <text evidence="2">Belongs to the COG4 family.</text>
</comment>
<evidence type="ECO:0000256" key="1">
    <source>
        <dbReference type="ARBA" id="ARBA00004395"/>
    </source>
</evidence>
<dbReference type="InterPro" id="IPR048684">
    <property type="entry name" value="COG4_C"/>
</dbReference>
<dbReference type="PANTHER" id="PTHR24016">
    <property type="entry name" value="CONSERVED OLIGOMERIC GOLGI COMPLEX SUBUNIT 4"/>
    <property type="match status" value="1"/>
</dbReference>
<evidence type="ECO:0000256" key="3">
    <source>
        <dbReference type="ARBA" id="ARBA00020975"/>
    </source>
</evidence>
<proteinExistence type="inferred from homology"/>
<evidence type="ECO:0000313" key="10">
    <source>
        <dbReference type="EMBL" id="KAJ1922024.1"/>
    </source>
</evidence>
<evidence type="ECO:0000256" key="6">
    <source>
        <dbReference type="ARBA" id="ARBA00023034"/>
    </source>
</evidence>
<organism evidence="10 11">
    <name type="scientific">Mycoemilia scoparia</name>
    <dbReference type="NCBI Taxonomy" id="417184"/>
    <lineage>
        <taxon>Eukaryota</taxon>
        <taxon>Fungi</taxon>
        <taxon>Fungi incertae sedis</taxon>
        <taxon>Zoopagomycota</taxon>
        <taxon>Kickxellomycotina</taxon>
        <taxon>Kickxellomycetes</taxon>
        <taxon>Kickxellales</taxon>
        <taxon>Kickxellaceae</taxon>
        <taxon>Mycoemilia</taxon>
    </lineage>
</organism>
<sequence>MNAGQTKESSQNGHQKSDLEFNADVLGDIGDLDDLLKLTSIDQIEQAFHYLEAAEGQTEEELIEILGKRSHFQKRFSELCHLGNEVEALRGSVSSICDNITNTAYKAKLISDKVKFLDNEQRKIESALNDAIMTEQLIKDVALIKKGIMENDIENSAKLLSSYISTNPEILENPFIQCVDWDIKDSGASTVSEYLQKAKSDIKNAVVDRFDDAVQRGDTKAISRCFKIFPTLGESHLGLDKYSEFLCDMIKDKSKIPLQSGMKKDSVFALRLTKLFEVVAIIIDNNYSIVETHYGGPGMVLRIIQWLELEVDRRVQSIFDAFEDDREISRVVDDVQQTQITKSRHRIPILASTSPRQSSESEFAGIGSTDSITPEVSTVDIKSVSSILSELSTMLGQVSAFRGFLISRAASDIESVADEKAREGLFLTLSQIQDAGYNVNVKDQKIFDPNTGLLISSSLEYWLNRMSDTYLVLERYVMQAAVENAMRMDDVDSLGGWDDILSSTFGIRLSGNSRDQIDSGASFPKKQFKGLLGASKSALIYTSSCVDDFFFVLQHTLERTISICLPKVLNDMVHTSLSHLQTYFLSHMEKQIIVGSGKPQQSAWRSNINSGSSSQSSMKLNELKHRMVALNNLGMSTDCLLKLTKNLKADIAESWTPTVDEESIKEANESLDTLTSFTSKLKNALNSGISQLVSQHAKSRVRSILQESYREVRYVLTEEEYEIVQDDNLFQRRFITKFNDLTSPYKQCLTTPCFRLLVTSILSILLNDWERAIFLSKFNLLGGIIFEKDLRAVQQYLEEVSSSLLRDKFVRLTQVAEILNIEEVQDVPEVWRSRTASDPIGWTLNENDIKKIDIPDEEVQGLKL</sequence>
<dbReference type="GO" id="GO:0015031">
    <property type="term" value="P:protein transport"/>
    <property type="evidence" value="ECO:0007669"/>
    <property type="project" value="UniProtKB-KW"/>
</dbReference>
<comment type="caution">
    <text evidence="10">The sequence shown here is derived from an EMBL/GenBank/DDBJ whole genome shotgun (WGS) entry which is preliminary data.</text>
</comment>
<dbReference type="Gene3D" id="1.20.58.1970">
    <property type="match status" value="1"/>
</dbReference>
<dbReference type="InterPro" id="IPR048682">
    <property type="entry name" value="COG4"/>
</dbReference>
<dbReference type="Proteomes" id="UP001150538">
    <property type="component" value="Unassembled WGS sequence"/>
</dbReference>
<evidence type="ECO:0000256" key="2">
    <source>
        <dbReference type="ARBA" id="ARBA00009215"/>
    </source>
</evidence>
<dbReference type="GO" id="GO:0000139">
    <property type="term" value="C:Golgi membrane"/>
    <property type="evidence" value="ECO:0007669"/>
    <property type="project" value="UniProtKB-SubCell"/>
</dbReference>
<keyword evidence="4" id="KW-0813">Transport</keyword>
<protein>
    <recommendedName>
        <fullName evidence="3">Conserved oligomeric Golgi complex subunit 4</fullName>
    </recommendedName>
    <alternativeName>
        <fullName evidence="8">Component of oligomeric Golgi complex 4</fullName>
    </alternativeName>
</protein>
<evidence type="ECO:0000256" key="7">
    <source>
        <dbReference type="ARBA" id="ARBA00023136"/>
    </source>
</evidence>
<dbReference type="AlphaFoldDB" id="A0A9W8A3K5"/>
<dbReference type="OrthoDB" id="1882346at2759"/>
<dbReference type="EMBL" id="JANBPU010000002">
    <property type="protein sequence ID" value="KAJ1922024.1"/>
    <property type="molecule type" value="Genomic_DNA"/>
</dbReference>
<evidence type="ECO:0000256" key="4">
    <source>
        <dbReference type="ARBA" id="ARBA00022448"/>
    </source>
</evidence>
<dbReference type="PANTHER" id="PTHR24016:SF0">
    <property type="entry name" value="CONSERVED OLIGOMERIC GOLGI COMPLEX SUBUNIT 4"/>
    <property type="match status" value="1"/>
</dbReference>
<feature type="domain" description="COG4 transport protein middle alpha-helical bundle" evidence="9">
    <location>
        <begin position="195"/>
        <end position="593"/>
    </location>
</feature>